<keyword evidence="1" id="KW-1133">Transmembrane helix</keyword>
<evidence type="ECO:0008006" key="4">
    <source>
        <dbReference type="Google" id="ProtNLM"/>
    </source>
</evidence>
<feature type="transmembrane region" description="Helical" evidence="1">
    <location>
        <begin position="261"/>
        <end position="279"/>
    </location>
</feature>
<feature type="transmembrane region" description="Helical" evidence="1">
    <location>
        <begin position="138"/>
        <end position="158"/>
    </location>
</feature>
<name>A0ABR7IUX3_9FLAO</name>
<sequence length="317" mass="37493">MPKLNIDLLNIFLILFSGVLAFICPFETFLIVYAFLGPLHYLTEINWLQQRNYFLQDKTHVYYLFVPLFLIGSIVYIPTLAQLKPTIPFLIFFTFLVSIFNSKENIKLYKNWKFILSIGIGIVATIYFKEYFKTVFSLFLPSLIHVFIFTGIFILSGFLKTKNKWSLITLIVFLATSLFLLNFNWKIFLSEVDILSKYQSFEKLNQTLLILLGETHTPEHIIYFSNLGTRLMQFIAFAYTYHYLNWFSKTSIIQWHKTTKVKIYAIILIWILSVLLYLYNYKTGLYWLYLLSLTHVILEFPLNITSVKSLFKGKTYQ</sequence>
<keyword evidence="1" id="KW-0472">Membrane</keyword>
<feature type="transmembrane region" description="Helical" evidence="1">
    <location>
        <begin position="114"/>
        <end position="132"/>
    </location>
</feature>
<proteinExistence type="predicted"/>
<comment type="caution">
    <text evidence="2">The sequence shown here is derived from an EMBL/GenBank/DDBJ whole genome shotgun (WGS) entry which is preliminary data.</text>
</comment>
<dbReference type="EMBL" id="JACRUN010000001">
    <property type="protein sequence ID" value="MBC5833576.1"/>
    <property type="molecule type" value="Genomic_DNA"/>
</dbReference>
<feature type="transmembrane region" description="Helical" evidence="1">
    <location>
        <begin position="285"/>
        <end position="304"/>
    </location>
</feature>
<evidence type="ECO:0000313" key="3">
    <source>
        <dbReference type="Proteomes" id="UP000605990"/>
    </source>
</evidence>
<dbReference type="RefSeq" id="WP_187002985.1">
    <property type="nucleotide sequence ID" value="NZ_JACRUN010000001.1"/>
</dbReference>
<accession>A0ABR7IUX3</accession>
<dbReference type="Proteomes" id="UP000605990">
    <property type="component" value="Unassembled WGS sequence"/>
</dbReference>
<gene>
    <name evidence="2" type="ORF">H8R27_01635</name>
</gene>
<feature type="transmembrane region" description="Helical" evidence="1">
    <location>
        <begin position="85"/>
        <end position="102"/>
    </location>
</feature>
<organism evidence="2 3">
    <name type="scientific">Flavobacterium bernardetii</name>
    <dbReference type="NCBI Taxonomy" id="2813823"/>
    <lineage>
        <taxon>Bacteria</taxon>
        <taxon>Pseudomonadati</taxon>
        <taxon>Bacteroidota</taxon>
        <taxon>Flavobacteriia</taxon>
        <taxon>Flavobacteriales</taxon>
        <taxon>Flavobacteriaceae</taxon>
        <taxon>Flavobacterium</taxon>
    </lineage>
</organism>
<feature type="transmembrane region" description="Helical" evidence="1">
    <location>
        <begin position="12"/>
        <end position="39"/>
    </location>
</feature>
<protein>
    <recommendedName>
        <fullName evidence="4">Beta-carotene 15,15'-monooxygenase</fullName>
    </recommendedName>
</protein>
<feature type="transmembrane region" description="Helical" evidence="1">
    <location>
        <begin position="60"/>
        <end position="79"/>
    </location>
</feature>
<feature type="transmembrane region" description="Helical" evidence="1">
    <location>
        <begin position="165"/>
        <end position="185"/>
    </location>
</feature>
<evidence type="ECO:0000256" key="1">
    <source>
        <dbReference type="SAM" id="Phobius"/>
    </source>
</evidence>
<evidence type="ECO:0000313" key="2">
    <source>
        <dbReference type="EMBL" id="MBC5833576.1"/>
    </source>
</evidence>
<feature type="transmembrane region" description="Helical" evidence="1">
    <location>
        <begin position="221"/>
        <end position="241"/>
    </location>
</feature>
<keyword evidence="1" id="KW-0812">Transmembrane</keyword>
<reference evidence="2 3" key="1">
    <citation type="submission" date="2020-08" db="EMBL/GenBank/DDBJ databases">
        <title>Description of novel Flavobacterium F-408 isolate.</title>
        <authorList>
            <person name="Saticioglu I.B."/>
            <person name="Duman M."/>
            <person name="Altun S."/>
        </authorList>
    </citation>
    <scope>NUCLEOTIDE SEQUENCE [LARGE SCALE GENOMIC DNA]</scope>
    <source>
        <strain evidence="2 3">F-408</strain>
    </source>
</reference>
<keyword evidence="3" id="KW-1185">Reference proteome</keyword>